<reference evidence="3" key="1">
    <citation type="journal article" date="2021" name="PeerJ">
        <title>Extensive microbial diversity within the chicken gut microbiome revealed by metagenomics and culture.</title>
        <authorList>
            <person name="Gilroy R."/>
            <person name="Ravi A."/>
            <person name="Getino M."/>
            <person name="Pursley I."/>
            <person name="Horton D.L."/>
            <person name="Alikhan N.F."/>
            <person name="Baker D."/>
            <person name="Gharbi K."/>
            <person name="Hall N."/>
            <person name="Watson M."/>
            <person name="Adriaenssens E.M."/>
            <person name="Foster-Nyarko E."/>
            <person name="Jarju S."/>
            <person name="Secka A."/>
            <person name="Antonio M."/>
            <person name="Oren A."/>
            <person name="Chaudhuri R.R."/>
            <person name="La Ragione R."/>
            <person name="Hildebrand F."/>
            <person name="Pallen M.J."/>
        </authorList>
    </citation>
    <scope>NUCLEOTIDE SEQUENCE</scope>
    <source>
        <strain evidence="3">14975</strain>
    </source>
</reference>
<evidence type="ECO:0000313" key="3">
    <source>
        <dbReference type="EMBL" id="HIX19903.1"/>
    </source>
</evidence>
<protein>
    <submittedName>
        <fullName evidence="3">Uncharacterized protein</fullName>
    </submittedName>
</protein>
<dbReference type="EMBL" id="DXFQ01000083">
    <property type="protein sequence ID" value="HIX19903.1"/>
    <property type="molecule type" value="Genomic_DNA"/>
</dbReference>
<feature type="region of interest" description="Disordered" evidence="1">
    <location>
        <begin position="492"/>
        <end position="519"/>
    </location>
</feature>
<reference evidence="3" key="2">
    <citation type="submission" date="2021-04" db="EMBL/GenBank/DDBJ databases">
        <authorList>
            <person name="Gilroy R."/>
        </authorList>
    </citation>
    <scope>NUCLEOTIDE SEQUENCE</scope>
    <source>
        <strain evidence="3">14975</strain>
    </source>
</reference>
<comment type="caution">
    <text evidence="3">The sequence shown here is derived from an EMBL/GenBank/DDBJ whole genome shotgun (WGS) entry which is preliminary data.</text>
</comment>
<dbReference type="Proteomes" id="UP000823964">
    <property type="component" value="Unassembled WGS sequence"/>
</dbReference>
<proteinExistence type="predicted"/>
<evidence type="ECO:0000313" key="4">
    <source>
        <dbReference type="Proteomes" id="UP000823964"/>
    </source>
</evidence>
<feature type="signal peptide" evidence="2">
    <location>
        <begin position="1"/>
        <end position="18"/>
    </location>
</feature>
<keyword evidence="2" id="KW-0732">Signal</keyword>
<accession>A0A9D1VB98</accession>
<dbReference type="AlphaFoldDB" id="A0A9D1VB98"/>
<evidence type="ECO:0000256" key="2">
    <source>
        <dbReference type="SAM" id="SignalP"/>
    </source>
</evidence>
<evidence type="ECO:0000256" key="1">
    <source>
        <dbReference type="SAM" id="MobiDB-lite"/>
    </source>
</evidence>
<organism evidence="3 4">
    <name type="scientific">Candidatus Akkermansia intestinigallinarum</name>
    <dbReference type="NCBI Taxonomy" id="2838431"/>
    <lineage>
        <taxon>Bacteria</taxon>
        <taxon>Pseudomonadati</taxon>
        <taxon>Verrucomicrobiota</taxon>
        <taxon>Verrucomicrobiia</taxon>
        <taxon>Verrucomicrobiales</taxon>
        <taxon>Akkermansiaceae</taxon>
        <taxon>Akkermansia</taxon>
    </lineage>
</organism>
<sequence>MKKAILLAAACAGSFVLAQTPADTPLAQAVADSKAFTPAAAKLDQLAKRLPLLAQLPAKTSFCVSFQDAQTYGLSVEAIAVSITDDMEAVTKLLSAATRGGAGTEASGSAQKPLHLAPIYAVASLKPGSETAILQNIESDINEACQSMPEHCKAVTYKDWKGVSFDVGAALSEEPVPFLQALVPFVKGLKLQVIYRLEGHLLQYCICEKFSDMAWPSSASESLLTHRDLPVLLPAGKETPTCVLLADRKLLASVSRAANAGLTDVAPSSDIVTAIVAGMADKLLDSLSGRDLSLAVTPAGQSYIVRAAFGLKGVRFTPGELSIPKVAARRDMLVSIASTGLKTENSGSLDDLTAIFRTTQKGLTMAMRIKTDDAAQVVQMLTQDPTVDPGKGFLCQLPEMPPLQGKLNGKVLTLSTGKKMAAAIDERQCVKVPFCGVAFAVKPSALPQQEGMEMDLPLPIAGDLKTGCITGTLSDDQGTLILDLRISPAAAKVGKGSAKGGAAKSKASRPAAVKTSSAS</sequence>
<gene>
    <name evidence="3" type="ORF">H9862_04775</name>
</gene>
<name>A0A9D1VB98_9BACT</name>
<feature type="chain" id="PRO_5039125571" evidence="2">
    <location>
        <begin position="19"/>
        <end position="519"/>
    </location>
</feature>